<dbReference type="PRINTS" id="PR00508">
    <property type="entry name" value="S21N4MTFRASE"/>
</dbReference>
<evidence type="ECO:0000256" key="4">
    <source>
        <dbReference type="RuleBase" id="RU362026"/>
    </source>
</evidence>
<dbReference type="AlphaFoldDB" id="A0A1H1JS86"/>
<dbReference type="PANTHER" id="PTHR13370">
    <property type="entry name" value="RNA METHYLASE-RELATED"/>
    <property type="match status" value="1"/>
</dbReference>
<gene>
    <name evidence="6" type="ORF">SAMN05445850_5541</name>
</gene>
<dbReference type="Proteomes" id="UP000199365">
    <property type="component" value="Unassembled WGS sequence"/>
</dbReference>
<dbReference type="GO" id="GO:0032259">
    <property type="term" value="P:methylation"/>
    <property type="evidence" value="ECO:0007669"/>
    <property type="project" value="UniProtKB-KW"/>
</dbReference>
<dbReference type="RefSeq" id="WP_090808600.1">
    <property type="nucleotide sequence ID" value="NZ_FNKX01000002.1"/>
</dbReference>
<sequence length="265" mass="29402">MTPLQIGNATLFLGDCRAVMPELAAESIDMVWTDPPYGHNNADGDLLSRMDVVLRSARKTRATPIANDSPDSMREVVDGMLTQAARVLRADCCCCCCCGGGPRPTFAWLALRMDEKGLSFFHSVIWDKRNPGIGWRYRRQHEMVMVAHRAGGRLMWNEEVEAIPNVISATKPRDLYHPNEKPLRLMEQMIRAHTVPGQVVLDPFMGSGSTGVAAAKLGRRFVGIELDPVHFDTAVERMVNAHRQGALFDEPRMGAEQPSLFGEGE</sequence>
<dbReference type="InterPro" id="IPR029063">
    <property type="entry name" value="SAM-dependent_MTases_sf"/>
</dbReference>
<dbReference type="PANTHER" id="PTHR13370:SF3">
    <property type="entry name" value="TRNA (GUANINE(10)-N2)-METHYLTRANSFERASE HOMOLOG"/>
    <property type="match status" value="1"/>
</dbReference>
<dbReference type="GO" id="GO:0008170">
    <property type="term" value="F:N-methyltransferase activity"/>
    <property type="evidence" value="ECO:0007669"/>
    <property type="project" value="InterPro"/>
</dbReference>
<dbReference type="InterPro" id="IPR002052">
    <property type="entry name" value="DNA_methylase_N6_adenine_CS"/>
</dbReference>
<evidence type="ECO:0000256" key="1">
    <source>
        <dbReference type="ARBA" id="ARBA00006594"/>
    </source>
</evidence>
<reference evidence="7" key="1">
    <citation type="submission" date="2016-10" db="EMBL/GenBank/DDBJ databases">
        <authorList>
            <person name="Varghese N."/>
            <person name="Submissions S."/>
        </authorList>
    </citation>
    <scope>NUCLEOTIDE SEQUENCE [LARGE SCALE GENOMIC DNA]</scope>
    <source>
        <strain evidence="7">DUS833</strain>
    </source>
</reference>
<keyword evidence="7" id="KW-1185">Reference proteome</keyword>
<dbReference type="Gene3D" id="3.40.50.150">
    <property type="entry name" value="Vaccinia Virus protein VP39"/>
    <property type="match status" value="1"/>
</dbReference>
<evidence type="ECO:0000313" key="6">
    <source>
        <dbReference type="EMBL" id="SDR52772.1"/>
    </source>
</evidence>
<dbReference type="GO" id="GO:0003677">
    <property type="term" value="F:DNA binding"/>
    <property type="evidence" value="ECO:0007669"/>
    <property type="project" value="InterPro"/>
</dbReference>
<dbReference type="EC" id="2.1.1.-" evidence="4"/>
<accession>A0A1H1JS86</accession>
<keyword evidence="3 6" id="KW-0808">Transferase</keyword>
<dbReference type="SUPFAM" id="SSF53335">
    <property type="entry name" value="S-adenosyl-L-methionine-dependent methyltransferases"/>
    <property type="match status" value="1"/>
</dbReference>
<evidence type="ECO:0000256" key="2">
    <source>
        <dbReference type="ARBA" id="ARBA00022603"/>
    </source>
</evidence>
<dbReference type="InterPro" id="IPR002941">
    <property type="entry name" value="DNA_methylase_N4/N6"/>
</dbReference>
<dbReference type="InterPro" id="IPR001091">
    <property type="entry name" value="RM_Methyltransferase"/>
</dbReference>
<organism evidence="6 7">
    <name type="scientific">Paraburkholderia tuberum</name>
    <dbReference type="NCBI Taxonomy" id="157910"/>
    <lineage>
        <taxon>Bacteria</taxon>
        <taxon>Pseudomonadati</taxon>
        <taxon>Pseudomonadota</taxon>
        <taxon>Betaproteobacteria</taxon>
        <taxon>Burkholderiales</taxon>
        <taxon>Burkholderiaceae</taxon>
        <taxon>Paraburkholderia</taxon>
    </lineage>
</organism>
<evidence type="ECO:0000259" key="5">
    <source>
        <dbReference type="Pfam" id="PF01555"/>
    </source>
</evidence>
<dbReference type="EMBL" id="FNKX01000002">
    <property type="protein sequence ID" value="SDR52772.1"/>
    <property type="molecule type" value="Genomic_DNA"/>
</dbReference>
<comment type="similarity">
    <text evidence="1 4">Belongs to the N(4)/N(6)-methyltransferase family.</text>
</comment>
<dbReference type="GO" id="GO:0005737">
    <property type="term" value="C:cytoplasm"/>
    <property type="evidence" value="ECO:0007669"/>
    <property type="project" value="TreeGrafter"/>
</dbReference>
<name>A0A1H1JS86_9BURK</name>
<dbReference type="Pfam" id="PF01555">
    <property type="entry name" value="N6_N4_Mtase"/>
    <property type="match status" value="1"/>
</dbReference>
<feature type="domain" description="DNA methylase N-4/N-6" evidence="5">
    <location>
        <begin position="28"/>
        <end position="235"/>
    </location>
</feature>
<dbReference type="PROSITE" id="PS00092">
    <property type="entry name" value="N6_MTASE"/>
    <property type="match status" value="1"/>
</dbReference>
<proteinExistence type="inferred from homology"/>
<evidence type="ECO:0000256" key="3">
    <source>
        <dbReference type="ARBA" id="ARBA00022679"/>
    </source>
</evidence>
<dbReference type="STRING" id="157910.SAMN05445850_5541"/>
<dbReference type="GO" id="GO:0009007">
    <property type="term" value="F:site-specific DNA-methyltransferase (adenine-specific) activity"/>
    <property type="evidence" value="ECO:0007669"/>
    <property type="project" value="TreeGrafter"/>
</dbReference>
<keyword evidence="2 6" id="KW-0489">Methyltransferase</keyword>
<protein>
    <recommendedName>
        <fullName evidence="4">Methyltransferase</fullName>
        <ecNumber evidence="4">2.1.1.-</ecNumber>
    </recommendedName>
</protein>
<evidence type="ECO:0000313" key="7">
    <source>
        <dbReference type="Proteomes" id="UP000199365"/>
    </source>
</evidence>